<comment type="subcellular location">
    <subcellularLocation>
        <location evidence="1">Membrane</location>
        <topology evidence="1">Multi-pass membrane protein</topology>
    </subcellularLocation>
</comment>
<dbReference type="OrthoDB" id="9802121at2"/>
<evidence type="ECO:0000256" key="5">
    <source>
        <dbReference type="ARBA" id="ARBA00023136"/>
    </source>
</evidence>
<dbReference type="AlphaFoldDB" id="A0A1H7KHD0"/>
<evidence type="ECO:0000313" key="8">
    <source>
        <dbReference type="Proteomes" id="UP000198990"/>
    </source>
</evidence>
<dbReference type="InterPro" id="IPR006696">
    <property type="entry name" value="DUF423"/>
</dbReference>
<dbReference type="STRING" id="228957.SAMN04488008_102313"/>
<proteinExistence type="inferred from homology"/>
<evidence type="ECO:0000256" key="4">
    <source>
        <dbReference type="ARBA" id="ARBA00022989"/>
    </source>
</evidence>
<dbReference type="Proteomes" id="UP000198990">
    <property type="component" value="Unassembled WGS sequence"/>
</dbReference>
<evidence type="ECO:0000256" key="3">
    <source>
        <dbReference type="ARBA" id="ARBA00022692"/>
    </source>
</evidence>
<evidence type="ECO:0000256" key="2">
    <source>
        <dbReference type="ARBA" id="ARBA00009694"/>
    </source>
</evidence>
<keyword evidence="5 6" id="KW-0472">Membrane</keyword>
<dbReference type="PANTHER" id="PTHR43461:SF1">
    <property type="entry name" value="TRANSMEMBRANE PROTEIN 256"/>
    <property type="match status" value="1"/>
</dbReference>
<feature type="transmembrane region" description="Helical" evidence="6">
    <location>
        <begin position="101"/>
        <end position="124"/>
    </location>
</feature>
<dbReference type="RefSeq" id="WP_091621822.1">
    <property type="nucleotide sequence ID" value="NZ_FNZN01000002.1"/>
</dbReference>
<protein>
    <submittedName>
        <fullName evidence="7">Uncharacterized membrane protein YgdD, TMEM256/DUF423 family</fullName>
    </submittedName>
</protein>
<keyword evidence="3 6" id="KW-0812">Transmembrane</keyword>
<comment type="similarity">
    <text evidence="2">Belongs to the UPF0382 family.</text>
</comment>
<evidence type="ECO:0000313" key="7">
    <source>
        <dbReference type="EMBL" id="SEK85886.1"/>
    </source>
</evidence>
<gene>
    <name evidence="7" type="ORF">SAMN04488008_102313</name>
</gene>
<evidence type="ECO:0000256" key="1">
    <source>
        <dbReference type="ARBA" id="ARBA00004141"/>
    </source>
</evidence>
<accession>A0A1H7KHD0</accession>
<keyword evidence="8" id="KW-1185">Reference proteome</keyword>
<name>A0A1H7KHD0_9FLAO</name>
<dbReference type="GO" id="GO:0005886">
    <property type="term" value="C:plasma membrane"/>
    <property type="evidence" value="ECO:0007669"/>
    <property type="project" value="TreeGrafter"/>
</dbReference>
<sequence length="130" mass="14378">MKKTILSTACLFGMLAVVLGAFGAHGLKNLVDLDAVATFETGVRYQMYHAFFLFVLALLPDSMLKSKRPIYLCVVIGVVLFSFSIYILALNDLMQFDFKMFGIVTPIGGVFLIIAWGLMLFGIVKSKVLK</sequence>
<dbReference type="PANTHER" id="PTHR43461">
    <property type="entry name" value="TRANSMEMBRANE PROTEIN 256"/>
    <property type="match status" value="1"/>
</dbReference>
<organism evidence="7 8">
    <name type="scientific">Maribacter orientalis</name>
    <dbReference type="NCBI Taxonomy" id="228957"/>
    <lineage>
        <taxon>Bacteria</taxon>
        <taxon>Pseudomonadati</taxon>
        <taxon>Bacteroidota</taxon>
        <taxon>Flavobacteriia</taxon>
        <taxon>Flavobacteriales</taxon>
        <taxon>Flavobacteriaceae</taxon>
        <taxon>Maribacter</taxon>
    </lineage>
</organism>
<evidence type="ECO:0000256" key="6">
    <source>
        <dbReference type="SAM" id="Phobius"/>
    </source>
</evidence>
<dbReference type="EMBL" id="FNZN01000002">
    <property type="protein sequence ID" value="SEK85886.1"/>
    <property type="molecule type" value="Genomic_DNA"/>
</dbReference>
<feature type="transmembrane region" description="Helical" evidence="6">
    <location>
        <begin position="47"/>
        <end position="64"/>
    </location>
</feature>
<reference evidence="8" key="1">
    <citation type="submission" date="2016-10" db="EMBL/GenBank/DDBJ databases">
        <authorList>
            <person name="Varghese N."/>
            <person name="Submissions S."/>
        </authorList>
    </citation>
    <scope>NUCLEOTIDE SEQUENCE [LARGE SCALE GENOMIC DNA]</scope>
    <source>
        <strain evidence="8">DSM 16471</strain>
    </source>
</reference>
<feature type="transmembrane region" description="Helical" evidence="6">
    <location>
        <begin position="71"/>
        <end position="89"/>
    </location>
</feature>
<dbReference type="Pfam" id="PF04241">
    <property type="entry name" value="DUF423"/>
    <property type="match status" value="1"/>
</dbReference>
<keyword evidence="4 6" id="KW-1133">Transmembrane helix</keyword>